<dbReference type="EMBL" id="LFXA01000018">
    <property type="protein sequence ID" value="KNB49068.1"/>
    <property type="molecule type" value="Genomic_DNA"/>
</dbReference>
<keyword evidence="1" id="KW-0812">Transmembrane</keyword>
<evidence type="ECO:0000313" key="2">
    <source>
        <dbReference type="EMBL" id="KNB49068.1"/>
    </source>
</evidence>
<accession>A0A0K9X7B3</accession>
<keyword evidence="1" id="KW-1133">Transmembrane helix</keyword>
<evidence type="ECO:0000256" key="1">
    <source>
        <dbReference type="SAM" id="Phobius"/>
    </source>
</evidence>
<feature type="transmembrane region" description="Helical" evidence="1">
    <location>
        <begin position="122"/>
        <end position="143"/>
    </location>
</feature>
<gene>
    <name evidence="2" type="ORF">AC230_27410</name>
</gene>
<reference evidence="3" key="1">
    <citation type="submission" date="2015-07" db="EMBL/GenBank/DDBJ databases">
        <title>Draft genome sequence of Streptomyces sp. CMAA 1322, a bacterium isolated from Caatinga biome, from dry forest semiarid of Brazil.</title>
        <authorList>
            <person name="Santos S.N."/>
            <person name="Gacesa R."/>
            <person name="Taketani R.G."/>
            <person name="Long P.F."/>
            <person name="Melo I.S."/>
        </authorList>
    </citation>
    <scope>NUCLEOTIDE SEQUENCE [LARGE SCALE GENOMIC DNA]</scope>
    <source>
        <strain evidence="3">CMAA 1322</strain>
    </source>
</reference>
<dbReference type="STRING" id="1678637.AC230_27410"/>
<keyword evidence="1" id="KW-0472">Membrane</keyword>
<feature type="transmembrane region" description="Helical" evidence="1">
    <location>
        <begin position="49"/>
        <end position="71"/>
    </location>
</feature>
<sequence>MDYLRGFIAWIAFAIASSFGLQWGAAAGLVFAVGVLVNELRSGTPAEALILDSSAALFFVILNVLAFAVPAGPLGEYAGALSLGWLALTAWGTIAIGRPFTTGIAKRQAPPAVWETPVFRRINVVITSAWATSFTVTAASVAAIHAAGLGGVAAQLVQIVGFVLPVAFTRHYVKNARAHGAAARVVTPSVR</sequence>
<organism evidence="2 3">
    <name type="scientific">Streptomyces caatingaensis</name>
    <dbReference type="NCBI Taxonomy" id="1678637"/>
    <lineage>
        <taxon>Bacteria</taxon>
        <taxon>Bacillati</taxon>
        <taxon>Actinomycetota</taxon>
        <taxon>Actinomycetes</taxon>
        <taxon>Kitasatosporales</taxon>
        <taxon>Streptomycetaceae</taxon>
        <taxon>Streptomyces</taxon>
    </lineage>
</organism>
<feature type="transmembrane region" description="Helical" evidence="1">
    <location>
        <begin position="6"/>
        <end position="37"/>
    </location>
</feature>
<dbReference type="RefSeq" id="WP_049719015.1">
    <property type="nucleotide sequence ID" value="NZ_LFXA01000018.1"/>
</dbReference>
<evidence type="ECO:0000313" key="3">
    <source>
        <dbReference type="Proteomes" id="UP000037288"/>
    </source>
</evidence>
<name>A0A0K9X7B3_9ACTN</name>
<comment type="caution">
    <text evidence="2">The sequence shown here is derived from an EMBL/GenBank/DDBJ whole genome shotgun (WGS) entry which is preliminary data.</text>
</comment>
<dbReference type="Proteomes" id="UP000037288">
    <property type="component" value="Unassembled WGS sequence"/>
</dbReference>
<feature type="transmembrane region" description="Helical" evidence="1">
    <location>
        <begin position="149"/>
        <end position="168"/>
    </location>
</feature>
<keyword evidence="3" id="KW-1185">Reference proteome</keyword>
<dbReference type="AlphaFoldDB" id="A0A0K9X7B3"/>
<evidence type="ECO:0008006" key="4">
    <source>
        <dbReference type="Google" id="ProtNLM"/>
    </source>
</evidence>
<protein>
    <recommendedName>
        <fullName evidence="4">Integral membrane protein</fullName>
    </recommendedName>
</protein>
<dbReference type="OrthoDB" id="3870305at2"/>
<dbReference type="PATRIC" id="fig|1678637.3.peg.5862"/>
<feature type="transmembrane region" description="Helical" evidence="1">
    <location>
        <begin position="77"/>
        <end position="101"/>
    </location>
</feature>
<proteinExistence type="predicted"/>